<sequence length="211" mass="21789">MLEHLPQWIGALMRNVRAGHAKLAIVQPELTITGVHIDLSSPAFPDGGRLPERFTADGAGVSPPLVWNGVPLGTRSLALIVEDPDAPAPNPLVHAIVCGIPPGERRLAEGAIRADGGGDAGGGDIGRNSAFGEGWLPPDPPAGHGSHDYIFQLFALADVPLFRRHPGRSALLNAMEGKVLAAGLLVGTYSRGEAAMTGGGKAVPRAVARHG</sequence>
<proteinExistence type="predicted"/>
<protein>
    <submittedName>
        <fullName evidence="2">Putative kinase inhibitor</fullName>
    </submittedName>
</protein>
<dbReference type="RefSeq" id="WP_015458131.1">
    <property type="nucleotide sequence ID" value="NZ_MIPT01000001.1"/>
</dbReference>
<dbReference type="AlphaFoldDB" id="A0A1S1HH27"/>
<feature type="region of interest" description="Disordered" evidence="1">
    <location>
        <begin position="113"/>
        <end position="139"/>
    </location>
</feature>
<evidence type="ECO:0000313" key="3">
    <source>
        <dbReference type="Proteomes" id="UP000179467"/>
    </source>
</evidence>
<reference evidence="2 3" key="1">
    <citation type="submission" date="2016-09" db="EMBL/GenBank/DDBJ databases">
        <title>Metabolic pathway, cell adaptation mechanisms and a novel monoxygenase revealed through proteogenomic-transcription analysis of a Sphingomonas haloaromaticamans strain degrading the fungicide ortho-phenylphenol.</title>
        <authorList>
            <person name="Perruchon C."/>
            <person name="Papadopoulou E.S."/>
            <person name="Rousidou C."/>
            <person name="Vasileiadis S."/>
            <person name="Tanou G."/>
            <person name="Amoutzias G."/>
            <person name="Molassiotis A."/>
            <person name="Karpouzas D.G."/>
        </authorList>
    </citation>
    <scope>NUCLEOTIDE SEQUENCE [LARGE SCALE GENOMIC DNA]</scope>
    <source>
        <strain evidence="2 3">P3</strain>
    </source>
</reference>
<dbReference type="CDD" id="cd00865">
    <property type="entry name" value="PEBP_bact_arch"/>
    <property type="match status" value="1"/>
</dbReference>
<dbReference type="NCBIfam" id="TIGR00481">
    <property type="entry name" value="YbhB/YbcL family Raf kinase inhibitor-like protein"/>
    <property type="match status" value="1"/>
</dbReference>
<evidence type="ECO:0000313" key="2">
    <source>
        <dbReference type="EMBL" id="OHT21544.1"/>
    </source>
</evidence>
<dbReference type="PANTHER" id="PTHR30289">
    <property type="entry name" value="UNCHARACTERIZED PROTEIN YBCL-RELATED"/>
    <property type="match status" value="1"/>
</dbReference>
<accession>A0A1S1HH27</accession>
<keyword evidence="3" id="KW-1185">Reference proteome</keyword>
<dbReference type="Proteomes" id="UP000179467">
    <property type="component" value="Unassembled WGS sequence"/>
</dbReference>
<dbReference type="Pfam" id="PF01161">
    <property type="entry name" value="PBP"/>
    <property type="match status" value="1"/>
</dbReference>
<dbReference type="Gene3D" id="3.90.280.10">
    <property type="entry name" value="PEBP-like"/>
    <property type="match status" value="1"/>
</dbReference>
<organism evidence="2 3">
    <name type="scientific">Edaphosphingomonas haloaromaticamans</name>
    <dbReference type="NCBI Taxonomy" id="653954"/>
    <lineage>
        <taxon>Bacteria</taxon>
        <taxon>Pseudomonadati</taxon>
        <taxon>Pseudomonadota</taxon>
        <taxon>Alphaproteobacteria</taxon>
        <taxon>Sphingomonadales</taxon>
        <taxon>Rhizorhabdaceae</taxon>
        <taxon>Edaphosphingomonas</taxon>
    </lineage>
</organism>
<gene>
    <name evidence="2" type="ORF">BHE75_03553</name>
</gene>
<dbReference type="InterPro" id="IPR036610">
    <property type="entry name" value="PEBP-like_sf"/>
</dbReference>
<dbReference type="SUPFAM" id="SSF49777">
    <property type="entry name" value="PEBP-like"/>
    <property type="match status" value="1"/>
</dbReference>
<dbReference type="InterPro" id="IPR005247">
    <property type="entry name" value="YbhB_YbcL/LppC-like"/>
</dbReference>
<comment type="caution">
    <text evidence="2">The sequence shown here is derived from an EMBL/GenBank/DDBJ whole genome shotgun (WGS) entry which is preliminary data.</text>
</comment>
<dbReference type="EMBL" id="MIPT01000001">
    <property type="protein sequence ID" value="OHT21544.1"/>
    <property type="molecule type" value="Genomic_DNA"/>
</dbReference>
<dbReference type="OrthoDB" id="9797506at2"/>
<dbReference type="InterPro" id="IPR008914">
    <property type="entry name" value="PEBP"/>
</dbReference>
<feature type="compositionally biased region" description="Gly residues" evidence="1">
    <location>
        <begin position="115"/>
        <end position="125"/>
    </location>
</feature>
<dbReference type="PANTHER" id="PTHR30289:SF1">
    <property type="entry name" value="PEBP (PHOSPHATIDYLETHANOLAMINE-BINDING PROTEIN) FAMILY PROTEIN"/>
    <property type="match status" value="1"/>
</dbReference>
<name>A0A1S1HH27_9SPHN</name>
<evidence type="ECO:0000256" key="1">
    <source>
        <dbReference type="SAM" id="MobiDB-lite"/>
    </source>
</evidence>